<name>A0A1X7AJ09_9GAMM</name>
<keyword evidence="6 11" id="KW-0732">Signal</keyword>
<evidence type="ECO:0000313" key="15">
    <source>
        <dbReference type="EMBL" id="SMA40021.1"/>
    </source>
</evidence>
<keyword evidence="5" id="KW-0812">Transmembrane</keyword>
<protein>
    <submittedName>
        <fullName evidence="15">Type II secretion system protein D</fullName>
    </submittedName>
</protein>
<evidence type="ECO:0000259" key="12">
    <source>
        <dbReference type="Pfam" id="PF00263"/>
    </source>
</evidence>
<evidence type="ECO:0000256" key="5">
    <source>
        <dbReference type="ARBA" id="ARBA00022692"/>
    </source>
</evidence>
<gene>
    <name evidence="15" type="primary">pulD_2</name>
    <name evidence="15" type="ORF">EHSB41UT_01126</name>
</gene>
<feature type="domain" description="NolW-like" evidence="13">
    <location>
        <begin position="216"/>
        <end position="282"/>
    </location>
</feature>
<organism evidence="15 16">
    <name type="scientific">Parendozoicomonas haliclonae</name>
    <dbReference type="NCBI Taxonomy" id="1960125"/>
    <lineage>
        <taxon>Bacteria</taxon>
        <taxon>Pseudomonadati</taxon>
        <taxon>Pseudomonadota</taxon>
        <taxon>Gammaproteobacteria</taxon>
        <taxon>Oceanospirillales</taxon>
        <taxon>Endozoicomonadaceae</taxon>
        <taxon>Parendozoicomonas</taxon>
    </lineage>
</organism>
<dbReference type="InterPro" id="IPR001775">
    <property type="entry name" value="GspD/PilQ"/>
</dbReference>
<dbReference type="InterPro" id="IPR013356">
    <property type="entry name" value="T2SS_GspD"/>
</dbReference>
<evidence type="ECO:0000256" key="7">
    <source>
        <dbReference type="ARBA" id="ARBA00022927"/>
    </source>
</evidence>
<dbReference type="GO" id="GO:0015627">
    <property type="term" value="C:type II protein secretion system complex"/>
    <property type="evidence" value="ECO:0007669"/>
    <property type="project" value="InterPro"/>
</dbReference>
<dbReference type="GO" id="GO:0015628">
    <property type="term" value="P:protein secretion by the type II secretion system"/>
    <property type="evidence" value="ECO:0007669"/>
    <property type="project" value="InterPro"/>
</dbReference>
<evidence type="ECO:0000256" key="11">
    <source>
        <dbReference type="SAM" id="SignalP"/>
    </source>
</evidence>
<evidence type="ECO:0000256" key="1">
    <source>
        <dbReference type="ARBA" id="ARBA00004442"/>
    </source>
</evidence>
<keyword evidence="8" id="KW-0472">Membrane</keyword>
<dbReference type="AlphaFoldDB" id="A0A1X7AJ09"/>
<reference evidence="15 16" key="1">
    <citation type="submission" date="2017-03" db="EMBL/GenBank/DDBJ databases">
        <authorList>
            <person name="Afonso C.L."/>
            <person name="Miller P.J."/>
            <person name="Scott M.A."/>
            <person name="Spackman E."/>
            <person name="Goraichik I."/>
            <person name="Dimitrov K.M."/>
            <person name="Suarez D.L."/>
            <person name="Swayne D.E."/>
        </authorList>
    </citation>
    <scope>NUCLEOTIDE SEQUENCE [LARGE SCALE GENOMIC DNA]</scope>
    <source>
        <strain evidence="15">SB41UT1</strain>
    </source>
</reference>
<dbReference type="PANTHER" id="PTHR30332:SF24">
    <property type="entry name" value="SECRETIN GSPD-RELATED"/>
    <property type="match status" value="1"/>
</dbReference>
<evidence type="ECO:0000256" key="8">
    <source>
        <dbReference type="ARBA" id="ARBA00023136"/>
    </source>
</evidence>
<evidence type="ECO:0000256" key="4">
    <source>
        <dbReference type="ARBA" id="ARBA00022452"/>
    </source>
</evidence>
<keyword evidence="7" id="KW-0653">Protein transport</keyword>
<evidence type="ECO:0000313" key="16">
    <source>
        <dbReference type="Proteomes" id="UP000196573"/>
    </source>
</evidence>
<feature type="chain" id="PRO_5013004987" evidence="11">
    <location>
        <begin position="46"/>
        <end position="693"/>
    </location>
</feature>
<dbReference type="OrthoDB" id="9775455at2"/>
<dbReference type="InterPro" id="IPR050810">
    <property type="entry name" value="Bact_Secretion_Sys_Channel"/>
</dbReference>
<evidence type="ECO:0000256" key="2">
    <source>
        <dbReference type="ARBA" id="ARBA00006980"/>
    </source>
</evidence>
<dbReference type="GO" id="GO:0009279">
    <property type="term" value="C:cell outer membrane"/>
    <property type="evidence" value="ECO:0007669"/>
    <property type="project" value="UniProtKB-SubCell"/>
</dbReference>
<evidence type="ECO:0000256" key="9">
    <source>
        <dbReference type="ARBA" id="ARBA00023237"/>
    </source>
</evidence>
<comment type="subcellular location">
    <subcellularLocation>
        <location evidence="1 10">Cell outer membrane</location>
    </subcellularLocation>
</comment>
<comment type="similarity">
    <text evidence="2">Belongs to the bacterial secretin family. GSP D subfamily.</text>
</comment>
<proteinExistence type="inferred from homology"/>
<keyword evidence="3 10" id="KW-0813">Transport</keyword>
<dbReference type="EMBL" id="FWPT01000002">
    <property type="protein sequence ID" value="SMA40021.1"/>
    <property type="molecule type" value="Genomic_DNA"/>
</dbReference>
<dbReference type="Gene3D" id="3.30.1370.120">
    <property type="match status" value="3"/>
</dbReference>
<feature type="domain" description="Type II/III secretion system secretin-like" evidence="12">
    <location>
        <begin position="464"/>
        <end position="624"/>
    </location>
</feature>
<feature type="domain" description="NolW-like" evidence="13">
    <location>
        <begin position="288"/>
        <end position="360"/>
    </location>
</feature>
<dbReference type="Pfam" id="PF21305">
    <property type="entry name" value="type_II_gspD_N0"/>
    <property type="match status" value="1"/>
</dbReference>
<dbReference type="PRINTS" id="PR00811">
    <property type="entry name" value="BCTERIALGSPD"/>
</dbReference>
<dbReference type="Proteomes" id="UP000196573">
    <property type="component" value="Unassembled WGS sequence"/>
</dbReference>
<dbReference type="PANTHER" id="PTHR30332">
    <property type="entry name" value="PROBABLE GENERAL SECRETION PATHWAY PROTEIN D"/>
    <property type="match status" value="1"/>
</dbReference>
<dbReference type="InterPro" id="IPR005644">
    <property type="entry name" value="NolW-like"/>
</dbReference>
<dbReference type="InterPro" id="IPR004846">
    <property type="entry name" value="T2SS/T3SS_dom"/>
</dbReference>
<dbReference type="InterPro" id="IPR038591">
    <property type="entry name" value="NolW-like_sf"/>
</dbReference>
<keyword evidence="4" id="KW-1134">Transmembrane beta strand</keyword>
<evidence type="ECO:0000259" key="14">
    <source>
        <dbReference type="Pfam" id="PF21305"/>
    </source>
</evidence>
<keyword evidence="9" id="KW-0998">Cell outer membrane</keyword>
<evidence type="ECO:0000256" key="10">
    <source>
        <dbReference type="RuleBase" id="RU004004"/>
    </source>
</evidence>
<dbReference type="RefSeq" id="WP_087107729.1">
    <property type="nucleotide sequence ID" value="NZ_CBCSCN010000001.1"/>
</dbReference>
<dbReference type="Pfam" id="PF03958">
    <property type="entry name" value="Secretin_N"/>
    <property type="match status" value="3"/>
</dbReference>
<feature type="domain" description="GspD-like N0" evidence="14">
    <location>
        <begin position="55"/>
        <end position="125"/>
    </location>
</feature>
<dbReference type="NCBIfam" id="TIGR02517">
    <property type="entry name" value="type_II_gspD"/>
    <property type="match status" value="1"/>
</dbReference>
<dbReference type="InterPro" id="IPR049371">
    <property type="entry name" value="GspD-like_N0"/>
</dbReference>
<evidence type="ECO:0000259" key="13">
    <source>
        <dbReference type="Pfam" id="PF03958"/>
    </source>
</evidence>
<feature type="domain" description="NolW-like" evidence="13">
    <location>
        <begin position="154"/>
        <end position="210"/>
    </location>
</feature>
<sequence length="693" mass="74530">MTNFNRPESNRGHKQSSRSPLFAATLLSTSLLCASVLFSAPSVYAQQAQQVQYSVNLQSVDIQEFINTVSSSLNKTIIIEPGVKGKITVRSYETLSAEQYYQFFQSVLEVHGYALVDAGNGVMKVIQGKKAKMVAVRVADGQTPGEGSEVVTWVMPLKNVPVHEMSPILRQLNDTDGSVVHFAPSNVLLLTGRANNVEKLVDIASRIDREGGKQVDIVQLNHASAVDMARILMALEQESGKKVKGVSLSIVPDEAGNRLVLSGTNSQISHARRIISRLDAEQKSYGNTRVFYLKYAKAEEIKPVLEGVGQTVVDEKGAALKRNFNINVHAQTNAVVVTAQPDMMKVLDQVIRQLDIRRAQVLVEAIIVEVFDGEGITLATQFASRSGGVVQFANGNAVPIGQIGLGLANAREKKGTTVVSENGTVTKNPDTPGDYTALANAISALSGGAFAVTSGDWAMLLQAVSNSTKSNVLATPSLMTLDNEQASFLVGDEVPTLTGATSSENNDNPFQTIERKDVGIKLEILPQVNEGDSVKLNITQEVSKINGTTPVDITFSTRQVQTAVMVGSGDTVIIGGLIDDDVQQSVSKVPLLGDIPGIGALFRSTSSTTTKRNLMVFIRPTIVRDDNVLAEISGQKYSFIRARQVAEQESGIALMPDAEVPVLPEDMSGQINHKQLLDEARHRLNDDEVGNAG</sequence>
<dbReference type="Pfam" id="PF00263">
    <property type="entry name" value="Secretin"/>
    <property type="match status" value="1"/>
</dbReference>
<evidence type="ECO:0000256" key="6">
    <source>
        <dbReference type="ARBA" id="ARBA00022729"/>
    </source>
</evidence>
<evidence type="ECO:0000256" key="3">
    <source>
        <dbReference type="ARBA" id="ARBA00022448"/>
    </source>
</evidence>
<feature type="signal peptide" evidence="11">
    <location>
        <begin position="1"/>
        <end position="45"/>
    </location>
</feature>
<accession>A0A1X7AJ09</accession>
<keyword evidence="16" id="KW-1185">Reference proteome</keyword>